<evidence type="ECO:0000313" key="4">
    <source>
        <dbReference type="Proteomes" id="UP001303701"/>
    </source>
</evidence>
<protein>
    <recommendedName>
        <fullName evidence="2">Peptidase S74 domain-containing protein</fullName>
    </recommendedName>
</protein>
<name>A0ABY9W644_9BACI</name>
<organism evidence="3 4">
    <name type="scientific">Aeribacillus composti</name>
    <dbReference type="NCBI Taxonomy" id="1868734"/>
    <lineage>
        <taxon>Bacteria</taxon>
        <taxon>Bacillati</taxon>
        <taxon>Bacillota</taxon>
        <taxon>Bacilli</taxon>
        <taxon>Bacillales</taxon>
        <taxon>Bacillaceae</taxon>
        <taxon>Aeribacillus</taxon>
    </lineage>
</organism>
<dbReference type="Proteomes" id="UP001303701">
    <property type="component" value="Chromosome"/>
</dbReference>
<dbReference type="PROSITE" id="PS51688">
    <property type="entry name" value="ICA"/>
    <property type="match status" value="1"/>
</dbReference>
<keyword evidence="1" id="KW-0175">Coiled coil</keyword>
<sequence length="1355" mass="144522">MYNVSENFKNAIKSSSRLLKTKVLINNNEYDETYISDMSFEDTSNPSGQFEIGAVASAVLNISLIGVNEVFETATIKPFIGLDLNGSVEYVPLGVFYVDDVNRKKDVIQLTCYDGMIKLEKAYFSDLTYPATISAVMNEICNKTGIQFVGTLPNYQIQTKPEGYTYREVVAFIAQMCAGFAKFDRDGKLRIKSYATTSETITADHYIDFSKKKDDVFRIDKITCQVGENTISKGALSAGGSEVQFENPFMTDAILTDIYNKLKDFQYMPMYLKFNGNPALECGDIVTLVTIDNETYKIPIMVNKLNFAGGLTGEIESVGETENSNQFSSSGSLTNKVERVVYEQALINEALIDKATIEDLEATNARIDDLITNDLAAINAAIQNLTASKADIEDLNAINAQIENLRAEKANITDLEVINARIDDLVVNDLAAINAAIQNLQADKANITDLEAVNARIDNLKVTSAMIENAAITTAKIAFGAITSALIADAAITSAKIEDASITSAKIAQLSVGTAHIIDAAITTAKIANAAVDTAKIKDASITNAKIANLAVGTAQIQDAAITTAKIANAAITSAKIGNAQIQNAHIATAAIDSSKIQTASITTGLIADGAITSAKIQQAAIGTAQIADASITDAKIANISANKINAGTINTGLVTLSGPNSKLRITGNRLQVFDNQATPVERVSLGDVNGDGSVFGFRVRGADGQTILLDENGVRSEGITDGAITNPKIADGAVGTGELQDGSVTNAKVANASIDTAKIKTASITTALIQDGAITSAKIQDAAISTAKIADAAITSTKIGNAQIGSAHIIDGSIGTAEIANAAITQAKIANLAVGTAQIQDAAITTAKIANLAVDTAKIKDGAITNAKISDATITGAKIANASITNAHIADATITSAKIANLDASKITSGTINSDRIGAASITVDKLSVSTLSAISANLGNVTAGIIDGVTIYSRRTEVLHGSDIRKYKITIDSGSILTELEIPPTGANRAYTSSAELVGNELKFIAHQQTFTGTTLLNVNTSIHQSGALFWKSVYDSSLSQLVDTHLRLESDFGTSHDGYVGHLYGGLKFLRDLAEVHVINYADNALGSMKADAFYFRYIRGNYNHGNVLVDHNNGNVTLSALGGVLYVGYYATNEVRMRAGGSDTHIFQSDGGIIFGGNGRVVSQGTTTYIQGDEIRATKFKSSADYVNFRANWVYADSLDINNGVNVYIRPKSGGEVRATVTGTTGTYVPVRASSFPTGSLAEYKQDIHVWDESALEKIRQSTIYEYRLKGEVEQGKYRWRQGLVIGEGYNTPSGVIDGDGVEQYLMNAWSWRAIQELDKNQQNMQSEIEWLKLENQYLKQKVKQLEEMIA</sequence>
<evidence type="ECO:0000259" key="2">
    <source>
        <dbReference type="PROSITE" id="PS51688"/>
    </source>
</evidence>
<dbReference type="Gene3D" id="2.160.10.20">
    <property type="entry name" value="Insect antifreeze protein"/>
    <property type="match status" value="1"/>
</dbReference>
<evidence type="ECO:0000256" key="1">
    <source>
        <dbReference type="SAM" id="Coils"/>
    </source>
</evidence>
<dbReference type="RefSeq" id="WP_311066163.1">
    <property type="nucleotide sequence ID" value="NZ_CP134501.1"/>
</dbReference>
<keyword evidence="4" id="KW-1185">Reference proteome</keyword>
<feature type="coiled-coil region" evidence="1">
    <location>
        <begin position="1319"/>
        <end position="1353"/>
    </location>
</feature>
<dbReference type="InterPro" id="IPR053336">
    <property type="entry name" value="Rhoptry_Surface_Assoc"/>
</dbReference>
<accession>A0ABY9W644</accession>
<feature type="coiled-coil region" evidence="1">
    <location>
        <begin position="388"/>
        <end position="450"/>
    </location>
</feature>
<dbReference type="EMBL" id="CP134501">
    <property type="protein sequence ID" value="WNF31632.1"/>
    <property type="molecule type" value="Genomic_DNA"/>
</dbReference>
<dbReference type="Gene3D" id="2.160.20.80">
    <property type="entry name" value="E3 ubiquitin-protein ligase SopA"/>
    <property type="match status" value="2"/>
</dbReference>
<dbReference type="InterPro" id="IPR030392">
    <property type="entry name" value="S74_ICA"/>
</dbReference>
<dbReference type="PANTHER" id="PTHR37320">
    <property type="entry name" value="AG-1 BLOOD STAGE MEMBRANE PROTEIN HOMOLOGUE"/>
    <property type="match status" value="1"/>
</dbReference>
<proteinExistence type="predicted"/>
<gene>
    <name evidence="3" type="ORF">RI196_09945</name>
</gene>
<dbReference type="SUPFAM" id="SSF141571">
    <property type="entry name" value="Pentapeptide repeat-like"/>
    <property type="match status" value="3"/>
</dbReference>
<feature type="domain" description="Peptidase S74" evidence="2">
    <location>
        <begin position="1244"/>
        <end position="1354"/>
    </location>
</feature>
<dbReference type="GeneID" id="301126295"/>
<reference evidence="3 4" key="1">
    <citation type="submission" date="2023-09" db="EMBL/GenBank/DDBJ databases">
        <title>Different Types of Thermotolerant Ring-Cleaving Dioxygenases derived from Aeribacillus composti HB-1 applied for multiple aromatic hydrocarbons removal.</title>
        <authorList>
            <person name="Cao L."/>
            <person name="Li M."/>
            <person name="Ma T."/>
        </authorList>
    </citation>
    <scope>NUCLEOTIDE SEQUENCE [LARGE SCALE GENOMIC DNA]</scope>
    <source>
        <strain evidence="3 4">HB-1</strain>
    </source>
</reference>
<dbReference type="PANTHER" id="PTHR37320:SF1">
    <property type="entry name" value="RHOPTRY SURFACE PROTEIN CERLI2"/>
    <property type="match status" value="1"/>
</dbReference>
<evidence type="ECO:0000313" key="3">
    <source>
        <dbReference type="EMBL" id="WNF31632.1"/>
    </source>
</evidence>